<feature type="transmembrane region" description="Helical" evidence="1">
    <location>
        <begin position="584"/>
        <end position="605"/>
    </location>
</feature>
<accession>B0G3Y1</accession>
<feature type="transmembrane region" description="Helical" evidence="1">
    <location>
        <begin position="202"/>
        <end position="221"/>
    </location>
</feature>
<sequence length="645" mass="73252">MKKRWKCYVNKKSIKKWGLCIVLAIILGCMCSGGYSGIQYIREGNNHSVKKISEKNFQLDNNIEVNQGNAVYRISADQSKIIISFPEKEYISKLKYAYTTLQNTEAKVRIYAENLYGNEEVQEKIDYYNTTLAHSIVNIHSKVSKIEIDFENIGTIMEVSDFEIYNGFQWNIFLTIFLIMVVFFITYMIFFRNENARYPEIALLMTILMLSGCILVLQPVTCTGMDEQIHFMNAFQLGIKKAQLISNAAIDNVVGNADWLNWHPMSSYEEHLEEIHSMISLGKMPTENVGSGYWSIASVGYIFQTFFLKIGLLLHLPFYICWLMGKMGNLLLYAIGMSIAMYLLPCGKRVFAVIAIAPVSLFICTTYTYDVTVTVFITIGISVLLKMLLTETKFNRKWQVIYILCMVIGCLPKAVYAPLVLLAWIVPKEKYNSKKECYVFRGLIIASMLLLIASFALPVLFPSGGNEVAGDSRGGNTSISGQMSYVLGQPVAYAVVLVRNIWNSLVDYVIGRSIFGIMGYVGAVTQPILFALLVFGVALTDNYKNKDVRDIKSKHRISILFCIAIVLAFIWTALYLSYTEVGNMVIAGVQARYYLPFIFLIYLCFQNNKIRCNVKVENYQMVVMTTSGCFALWQVFLNFICTRML</sequence>
<dbReference type="RefSeq" id="WP_005331732.1">
    <property type="nucleotide sequence ID" value="NZ_AAXA02000010.1"/>
</dbReference>
<keyword evidence="1" id="KW-0812">Transmembrane</keyword>
<feature type="transmembrane region" description="Helical" evidence="1">
    <location>
        <begin position="438"/>
        <end position="461"/>
    </location>
</feature>
<dbReference type="PaxDb" id="411461-DORFOR_00958"/>
<feature type="transmembrane region" description="Helical" evidence="1">
    <location>
        <begin position="514"/>
        <end position="539"/>
    </location>
</feature>
<feature type="transmembrane region" description="Helical" evidence="1">
    <location>
        <begin position="170"/>
        <end position="190"/>
    </location>
</feature>
<organism evidence="2 3">
    <name type="scientific">Dorea formicigenerans ATCC 27755</name>
    <dbReference type="NCBI Taxonomy" id="411461"/>
    <lineage>
        <taxon>Bacteria</taxon>
        <taxon>Bacillati</taxon>
        <taxon>Bacillota</taxon>
        <taxon>Clostridia</taxon>
        <taxon>Lachnospirales</taxon>
        <taxon>Lachnospiraceae</taxon>
        <taxon>Dorea</taxon>
    </lineage>
</organism>
<evidence type="ECO:0000313" key="3">
    <source>
        <dbReference type="Proteomes" id="UP000005359"/>
    </source>
</evidence>
<feature type="transmembrane region" description="Helical" evidence="1">
    <location>
        <begin position="369"/>
        <end position="389"/>
    </location>
</feature>
<dbReference type="Proteomes" id="UP000005359">
    <property type="component" value="Unassembled WGS sequence"/>
</dbReference>
<reference evidence="2 3" key="1">
    <citation type="submission" date="2007-10" db="EMBL/GenBank/DDBJ databases">
        <title>Draft genome sequence of Dorea formicigenerans(ATCC 27755).</title>
        <authorList>
            <person name="Sudarsanam P."/>
            <person name="Ley R."/>
            <person name="Guruge J."/>
            <person name="Turnbaugh P.J."/>
            <person name="Mahowald M."/>
            <person name="Liep D."/>
            <person name="Gordon J."/>
        </authorList>
    </citation>
    <scope>NUCLEOTIDE SEQUENCE [LARGE SCALE GENOMIC DNA]</scope>
    <source>
        <strain evidence="2 3">ATCC 27755</strain>
    </source>
</reference>
<name>B0G3Y1_9FIRM</name>
<feature type="transmembrane region" description="Helical" evidence="1">
    <location>
        <begin position="330"/>
        <end position="363"/>
    </location>
</feature>
<keyword evidence="1" id="KW-1133">Transmembrane helix</keyword>
<evidence type="ECO:0008006" key="4">
    <source>
        <dbReference type="Google" id="ProtNLM"/>
    </source>
</evidence>
<dbReference type="EMBL" id="AAXA02000010">
    <property type="protein sequence ID" value="EDR47875.1"/>
    <property type="molecule type" value="Genomic_DNA"/>
</dbReference>
<feature type="transmembrane region" description="Helical" evidence="1">
    <location>
        <begin position="293"/>
        <end position="318"/>
    </location>
</feature>
<feature type="transmembrane region" description="Helical" evidence="1">
    <location>
        <begin position="482"/>
        <end position="502"/>
    </location>
</feature>
<evidence type="ECO:0000313" key="2">
    <source>
        <dbReference type="EMBL" id="EDR47875.1"/>
    </source>
</evidence>
<feature type="transmembrane region" description="Helical" evidence="1">
    <location>
        <begin position="401"/>
        <end position="426"/>
    </location>
</feature>
<keyword evidence="1" id="KW-0472">Membrane</keyword>
<dbReference type="PROSITE" id="PS51257">
    <property type="entry name" value="PROKAR_LIPOPROTEIN"/>
    <property type="match status" value="1"/>
</dbReference>
<reference evidence="2 3" key="2">
    <citation type="submission" date="2007-10" db="EMBL/GenBank/DDBJ databases">
        <authorList>
            <person name="Fulton L."/>
            <person name="Clifton S."/>
            <person name="Fulton B."/>
            <person name="Xu J."/>
            <person name="Minx P."/>
            <person name="Pepin K.H."/>
            <person name="Johnson M."/>
            <person name="Thiruvilangam P."/>
            <person name="Bhonagiri V."/>
            <person name="Nash W.E."/>
            <person name="Wang C."/>
            <person name="Mardis E.R."/>
            <person name="Wilson R.K."/>
        </authorList>
    </citation>
    <scope>NUCLEOTIDE SEQUENCE [LARGE SCALE GENOMIC DNA]</scope>
    <source>
        <strain evidence="2 3">ATCC 27755</strain>
    </source>
</reference>
<dbReference type="GeneID" id="92863941"/>
<dbReference type="Pfam" id="PF09913">
    <property type="entry name" value="DUF2142"/>
    <property type="match status" value="1"/>
</dbReference>
<feature type="transmembrane region" description="Helical" evidence="1">
    <location>
        <begin position="617"/>
        <end position="640"/>
    </location>
</feature>
<dbReference type="STRING" id="411461.DORFOR_00958"/>
<dbReference type="InterPro" id="IPR018674">
    <property type="entry name" value="DUF2142_membrane"/>
</dbReference>
<comment type="caution">
    <text evidence="2">The sequence shown here is derived from an EMBL/GenBank/DDBJ whole genome shotgun (WGS) entry which is preliminary data.</text>
</comment>
<gene>
    <name evidence="2" type="ORF">DORFOR_00958</name>
</gene>
<evidence type="ECO:0000256" key="1">
    <source>
        <dbReference type="SAM" id="Phobius"/>
    </source>
</evidence>
<feature type="transmembrane region" description="Helical" evidence="1">
    <location>
        <begin position="559"/>
        <end position="578"/>
    </location>
</feature>
<protein>
    <recommendedName>
        <fullName evidence="4">DUF2142 domain-containing protein</fullName>
    </recommendedName>
</protein>
<dbReference type="AlphaFoldDB" id="B0G3Y1"/>
<proteinExistence type="predicted"/>
<dbReference type="eggNOG" id="COG4713">
    <property type="taxonomic scope" value="Bacteria"/>
</dbReference>